<evidence type="ECO:0000313" key="1">
    <source>
        <dbReference type="EMBL" id="KZT71861.1"/>
    </source>
</evidence>
<dbReference type="AlphaFoldDB" id="A0A165SE94"/>
<sequence>MQGANTAKYTPLRSQPACHRLPPSWFQCHFRVCATAPLPVPVPLHRTLRYVCPRSLAFSCLSCLIRHSFSRLSGHTGFVRSLGRAYGGCAIRGSSRRGLWALRSAVEDRRPNSLSILGIGALCHYDAFWVAGKMRNFLDTQLWGPSRGSALLGVAATTQGAFNLRQQLHEGILARYGVRRC</sequence>
<proteinExistence type="predicted"/>
<accession>A0A165SE94</accession>
<gene>
    <name evidence="1" type="ORF">DAEQUDRAFT_75723</name>
</gene>
<evidence type="ECO:0000313" key="2">
    <source>
        <dbReference type="Proteomes" id="UP000076727"/>
    </source>
</evidence>
<protein>
    <submittedName>
        <fullName evidence="1">Uncharacterized protein</fullName>
    </submittedName>
</protein>
<dbReference type="Proteomes" id="UP000076727">
    <property type="component" value="Unassembled WGS sequence"/>
</dbReference>
<name>A0A165SE94_9APHY</name>
<organism evidence="1 2">
    <name type="scientific">Daedalea quercina L-15889</name>
    <dbReference type="NCBI Taxonomy" id="1314783"/>
    <lineage>
        <taxon>Eukaryota</taxon>
        <taxon>Fungi</taxon>
        <taxon>Dikarya</taxon>
        <taxon>Basidiomycota</taxon>
        <taxon>Agaricomycotina</taxon>
        <taxon>Agaricomycetes</taxon>
        <taxon>Polyporales</taxon>
        <taxon>Fomitopsis</taxon>
    </lineage>
</organism>
<dbReference type="EMBL" id="KV429043">
    <property type="protein sequence ID" value="KZT71861.1"/>
    <property type="molecule type" value="Genomic_DNA"/>
</dbReference>
<reference evidence="1 2" key="1">
    <citation type="journal article" date="2016" name="Mol. Biol. Evol.">
        <title>Comparative Genomics of Early-Diverging Mushroom-Forming Fungi Provides Insights into the Origins of Lignocellulose Decay Capabilities.</title>
        <authorList>
            <person name="Nagy L.G."/>
            <person name="Riley R."/>
            <person name="Tritt A."/>
            <person name="Adam C."/>
            <person name="Daum C."/>
            <person name="Floudas D."/>
            <person name="Sun H."/>
            <person name="Yadav J.S."/>
            <person name="Pangilinan J."/>
            <person name="Larsson K.H."/>
            <person name="Matsuura K."/>
            <person name="Barry K."/>
            <person name="Labutti K."/>
            <person name="Kuo R."/>
            <person name="Ohm R.A."/>
            <person name="Bhattacharya S.S."/>
            <person name="Shirouzu T."/>
            <person name="Yoshinaga Y."/>
            <person name="Martin F.M."/>
            <person name="Grigoriev I.V."/>
            <person name="Hibbett D.S."/>
        </authorList>
    </citation>
    <scope>NUCLEOTIDE SEQUENCE [LARGE SCALE GENOMIC DNA]</scope>
    <source>
        <strain evidence="1 2">L-15889</strain>
    </source>
</reference>
<keyword evidence="2" id="KW-1185">Reference proteome</keyword>